<protein>
    <recommendedName>
        <fullName evidence="5">coenzyme-B sulfoethylthiotransferase</fullName>
        <ecNumber evidence="5">2.8.4.1</ecNumber>
    </recommendedName>
</protein>
<keyword evidence="7" id="KW-0533">Nickel</keyword>
<dbReference type="GO" id="GO:0046872">
    <property type="term" value="F:metal ion binding"/>
    <property type="evidence" value="ECO:0007669"/>
    <property type="project" value="UniProtKB-KW"/>
</dbReference>
<evidence type="ECO:0000256" key="4">
    <source>
        <dbReference type="ARBA" id="ARBA00011155"/>
    </source>
</evidence>
<comment type="subunit">
    <text evidence="4">MCR is a hexamer of two alpha, two beta, and two gamma chains, forming a dimer of heterotrimers.</text>
</comment>
<dbReference type="SUPFAM" id="SSF55088">
    <property type="entry name" value="Methyl-coenzyme M reductase subunits"/>
    <property type="match status" value="1"/>
</dbReference>
<dbReference type="Pfam" id="PF02249">
    <property type="entry name" value="MCR_alpha"/>
    <property type="match status" value="1"/>
</dbReference>
<accession>A0A0P0KNW3</accession>
<dbReference type="GO" id="GO:0015948">
    <property type="term" value="P:methanogenesis"/>
    <property type="evidence" value="ECO:0007669"/>
    <property type="project" value="UniProtKB-KW"/>
</dbReference>
<evidence type="ECO:0000256" key="6">
    <source>
        <dbReference type="ARBA" id="ARBA00022481"/>
    </source>
</evidence>
<evidence type="ECO:0000256" key="2">
    <source>
        <dbReference type="ARBA" id="ARBA00005149"/>
    </source>
</evidence>
<dbReference type="InterPro" id="IPR009024">
    <property type="entry name" value="Me_CoM_Rdtase_Fd-like_fold"/>
</dbReference>
<evidence type="ECO:0000313" key="13">
    <source>
        <dbReference type="EMBL" id="ALK27806.1"/>
    </source>
</evidence>
<keyword evidence="6" id="KW-0488">Methylation</keyword>
<dbReference type="InterPro" id="IPR015811">
    <property type="entry name" value="Me_CoM_Rdtase_asu_N_sub1"/>
</dbReference>
<proteinExistence type="inferred from homology"/>
<evidence type="ECO:0000259" key="12">
    <source>
        <dbReference type="Pfam" id="PF02745"/>
    </source>
</evidence>
<evidence type="ECO:0000259" key="11">
    <source>
        <dbReference type="Pfam" id="PF02249"/>
    </source>
</evidence>
<comment type="pathway">
    <text evidence="2">One-carbon metabolism; methyl-coenzyme M reduction; methane from methyl-coenzyme M: step 1/1.</text>
</comment>
<dbReference type="InterPro" id="IPR003183">
    <property type="entry name" value="Me_CoM_Rdtase_asu_N"/>
</dbReference>
<evidence type="ECO:0000256" key="10">
    <source>
        <dbReference type="ARBA" id="ARBA00047772"/>
    </source>
</evidence>
<comment type="cofactor">
    <cofactor evidence="1">
        <name>coenzyme F430</name>
        <dbReference type="ChEBI" id="CHEBI:60540"/>
    </cofactor>
</comment>
<dbReference type="InterPro" id="IPR008924">
    <property type="entry name" value="Me_CoM_Rdtase_asu/bsu_C"/>
</dbReference>
<keyword evidence="9" id="KW-0484">Methanogenesis</keyword>
<evidence type="ECO:0000256" key="1">
    <source>
        <dbReference type="ARBA" id="ARBA00001952"/>
    </source>
</evidence>
<evidence type="ECO:0000256" key="7">
    <source>
        <dbReference type="ARBA" id="ARBA00022596"/>
    </source>
</evidence>
<reference evidence="13" key="2">
    <citation type="submission" date="2015-08" db="EMBL/GenBank/DDBJ databases">
        <authorList>
            <person name="Babu N.S."/>
            <person name="Beckwith C.J."/>
            <person name="Beseler K.G."/>
            <person name="Brison A."/>
            <person name="Carone J.V."/>
            <person name="Caskin T.P."/>
            <person name="Diamond M."/>
            <person name="Durham M.E."/>
            <person name="Foxe J.M."/>
            <person name="Go M."/>
            <person name="Henderson B.A."/>
            <person name="Jones I.B."/>
            <person name="McGettigan J.A."/>
            <person name="Micheletti S.J."/>
            <person name="Nasrallah M.E."/>
            <person name="Ortiz D."/>
            <person name="Piller C.R."/>
            <person name="Privatt S.R."/>
            <person name="Schneider S.L."/>
            <person name="Sharp S."/>
            <person name="Smith T.C."/>
            <person name="Stanton J.D."/>
            <person name="Ullery H.E."/>
            <person name="Wilson R.J."/>
            <person name="Serrano M.G."/>
            <person name="Buck G."/>
            <person name="Lee V."/>
            <person name="Wang Y."/>
            <person name="Carvalho R."/>
            <person name="Voegtly L."/>
            <person name="Shi R."/>
            <person name="Duckworth R."/>
            <person name="Johnson A."/>
            <person name="Loviza R."/>
            <person name="Walstead R."/>
            <person name="Shah Z."/>
            <person name="Kiflezghi M."/>
            <person name="Wade K."/>
            <person name="Ball S.L."/>
            <person name="Bradley K.W."/>
            <person name="Asai D.J."/>
            <person name="Bowman C.A."/>
            <person name="Russell D.A."/>
            <person name="Pope W.H."/>
            <person name="Jacobs-Sera D."/>
            <person name="Hendrix R.W."/>
            <person name="Hatfull G.F."/>
        </authorList>
    </citation>
    <scope>NUCLEOTIDE SEQUENCE</scope>
</reference>
<dbReference type="Gene3D" id="3.90.390.10">
    <property type="entry name" value="Methyl-coenzyme M Reductase, Chain A, domain 1"/>
    <property type="match status" value="1"/>
</dbReference>
<dbReference type="GO" id="GO:0050524">
    <property type="term" value="F:coenzyme-B sulfoethylthiotransferase activity"/>
    <property type="evidence" value="ECO:0007669"/>
    <property type="project" value="UniProtKB-EC"/>
</dbReference>
<keyword evidence="8" id="KW-0479">Metal-binding</keyword>
<dbReference type="InterPro" id="IPR009047">
    <property type="entry name" value="Me_CoM_Rdtase_asu_C"/>
</dbReference>
<feature type="domain" description="Methyl-coenzyme M reductase alpha subunit C-terminal" evidence="11">
    <location>
        <begin position="371"/>
        <end position="497"/>
    </location>
</feature>
<feature type="domain" description="Methyl-coenzyme M reductase alpha subunit N-terminal" evidence="12">
    <location>
        <begin position="46"/>
        <end position="305"/>
    </location>
</feature>
<dbReference type="Gene3D" id="1.20.840.10">
    <property type="entry name" value="Methyl-coenzyme M reductase, alpha/beta subunit, C-terminal"/>
    <property type="match status" value="1"/>
</dbReference>
<organism evidence="13">
    <name type="scientific">uncultured Bathyarchaeota archaeon</name>
    <dbReference type="NCBI Taxonomy" id="1739975"/>
    <lineage>
        <taxon>Archaea</taxon>
        <taxon>Candidatus Bathyarchaeota</taxon>
        <taxon>environmental samples</taxon>
    </lineage>
</organism>
<reference evidence="13" key="1">
    <citation type="journal article" date="2015" name="Science">
        <title>Methane metabolism in the archaeal phylum Bathyarchaeota revealed by genome-centric metagenomics.</title>
        <authorList>
            <person name="Evans P.N."/>
            <person name="Parks D.H."/>
            <person name="Chadwick G.L."/>
            <person name="Robbins S.J."/>
            <person name="Orphan V.J."/>
            <person name="Golding S.D."/>
            <person name="Tyson G.W."/>
        </authorList>
    </citation>
    <scope>NUCLEOTIDE SEQUENCE</scope>
</reference>
<dbReference type="SUPFAM" id="SSF48081">
    <property type="entry name" value="Methyl-coenzyme M reductase alpha and beta chain C-terminal domain"/>
    <property type="match status" value="1"/>
</dbReference>
<dbReference type="EMBL" id="KT387806">
    <property type="protein sequence ID" value="ALK27806.1"/>
    <property type="molecule type" value="Genomic_DNA"/>
</dbReference>
<dbReference type="InterPro" id="IPR015823">
    <property type="entry name" value="Me_CoM_Rdtase_asu_N_sub2"/>
</dbReference>
<dbReference type="Gene3D" id="3.30.70.470">
    <property type="match status" value="1"/>
</dbReference>
<comment type="similarity">
    <text evidence="3">Belongs to the methyl-coenzyme M reductase alpha subunit family.</text>
</comment>
<dbReference type="AlphaFoldDB" id="A0A0P0KNW3"/>
<dbReference type="Pfam" id="PF02745">
    <property type="entry name" value="MCR_alpha_N"/>
    <property type="match status" value="1"/>
</dbReference>
<dbReference type="EC" id="2.8.4.1" evidence="5"/>
<dbReference type="UniPathway" id="UPA00646">
    <property type="reaction ID" value="UER00699"/>
</dbReference>
<evidence type="ECO:0000256" key="8">
    <source>
        <dbReference type="ARBA" id="ARBA00022723"/>
    </source>
</evidence>
<evidence type="ECO:0000256" key="5">
    <source>
        <dbReference type="ARBA" id="ARBA00013271"/>
    </source>
</evidence>
<evidence type="ECO:0000256" key="3">
    <source>
        <dbReference type="ARBA" id="ARBA00010434"/>
    </source>
</evidence>
<name>A0A0P0KNW3_9ARCH</name>
<comment type="catalytic activity">
    <reaction evidence="10">
        <text>coenzyme B + methyl-coenzyme M = methane + coenzyme M-coenzyme B heterodisulfide</text>
        <dbReference type="Rhea" id="RHEA:12532"/>
        <dbReference type="ChEBI" id="CHEBI:16183"/>
        <dbReference type="ChEBI" id="CHEBI:58286"/>
        <dbReference type="ChEBI" id="CHEBI:58411"/>
        <dbReference type="ChEBI" id="CHEBI:58596"/>
        <dbReference type="EC" id="2.8.4.1"/>
    </reaction>
    <physiologicalReaction direction="left-to-right" evidence="10">
        <dbReference type="Rhea" id="RHEA:12533"/>
    </physiologicalReaction>
</comment>
<evidence type="ECO:0000256" key="9">
    <source>
        <dbReference type="ARBA" id="ARBA00022994"/>
    </source>
</evidence>
<sequence>MEEKEERKKFYDDKGQITARERDYVRELYAVSKKFLPTERRRAIYSRLEKQFGADPLSLVDSEMYKRGGYRQSKRKQEFVKSGRQIAIERGIPAYNRAVGIPLGQRILEPYVITGTDITVEQDDTHHVNNPAIQQMVDDIKRTTIVNIDIAHRMLQVRAGKEVTPETINLYLETLNHTMCGGAVAQEHMSEINPLLVKDAYAKVITGSDEIKDALDRRYVIDIDRLFHPTRAEQLKKALGNSIWVVLRTPTIAIRMADGDEAHRWAAMQNTMAFIGSYGLSGEHVVSDLAYSFKHARVVNMGNKMWYQRMRGRNEPGGFPDGYICDFIQSERDLPARPFLEVSEEDPEEAKKYSRAMYEGIGAIAAVLDNMIWLGFYMSGGIGFSNTVSAAGLAGGVIEDITEELIETTHRYIRGIKKVPPKWDIVRFIVDMIIQYVMESYEKFPALSEFHWGGAHKVSIIGSMGAGVASLLTGSSTMGMWAGHYAIALVMKEGWLRTGWAGQEIQDHIGLPSLCSFRPEEGNFAELRGLNYPMQSFSAAHGSLRDAAIYGAMIGRGSAWSASPVVKVAFADPHLVFDFKNPRLCIAKACIKQFMPAGERGPSLPAH</sequence>